<reference evidence="2" key="1">
    <citation type="submission" date="2021-01" db="EMBL/GenBank/DDBJ databases">
        <authorList>
            <consortium name="Genoscope - CEA"/>
            <person name="William W."/>
        </authorList>
    </citation>
    <scope>NUCLEOTIDE SEQUENCE</scope>
</reference>
<comment type="caution">
    <text evidence="2">The sequence shown here is derived from an EMBL/GenBank/DDBJ whole genome shotgun (WGS) entry which is preliminary data.</text>
</comment>
<accession>A0A8S1UMI3</accession>
<evidence type="ECO:0000313" key="2">
    <source>
        <dbReference type="EMBL" id="CAD8166230.1"/>
    </source>
</evidence>
<dbReference type="OrthoDB" id="296301at2759"/>
<keyword evidence="3" id="KW-1185">Reference proteome</keyword>
<feature type="transmembrane region" description="Helical" evidence="1">
    <location>
        <begin position="274"/>
        <end position="294"/>
    </location>
</feature>
<organism evidence="2 3">
    <name type="scientific">Paramecium pentaurelia</name>
    <dbReference type="NCBI Taxonomy" id="43138"/>
    <lineage>
        <taxon>Eukaryota</taxon>
        <taxon>Sar</taxon>
        <taxon>Alveolata</taxon>
        <taxon>Ciliophora</taxon>
        <taxon>Intramacronucleata</taxon>
        <taxon>Oligohymenophorea</taxon>
        <taxon>Peniculida</taxon>
        <taxon>Parameciidae</taxon>
        <taxon>Paramecium</taxon>
    </lineage>
</organism>
<keyword evidence="1" id="KW-0812">Transmembrane</keyword>
<protein>
    <recommendedName>
        <fullName evidence="4">Transmembrane protein</fullName>
    </recommendedName>
</protein>
<keyword evidence="1" id="KW-0472">Membrane</keyword>
<keyword evidence="1" id="KW-1133">Transmembrane helix</keyword>
<sequence>MLISFKNRFNEKLEDLNYSYCQVKTAIFYENNRSVSQEKIIYNLQLDQNNKAFDLSSLSFSFDPYNQDQQLLQIGLNCYFEQSYQKLQYLIYAKTLKCQLGEFYIDKGCQICQSNQGFYSVTYNTTKCSIFDKQKFENISSNQIKLLSGYWRPNYLSDYTEYCFKNPTFCIGGWDVGHNLCSLGHIGGLCEECDIFDQRGKGQFYKNLSDFQCQECNKIWKSMLSFIFTSIWSFLSILITLRSIDKSNKLFSPLKIGQKYSKIIFKLNQDHESILIKMLLNYLWIFSVIFNFNFRFSISFNFIEQTSNKFFVMIHNLDYYLSQIQNIELIYLRLIFIRIYHLGKVQKIILNRGFISNTLLSLYVSNYTALIKQFCSIISNRQISQISYIQGDVSLLQGTPNHISWIICLQYQAYEFFVSLSLSHYLLLCTQIENNWIKQNSEDIFAIYIMNIKLLLGISNIFFQSITSRIVFTGILNGSSKTKTLYYFKFEFLRCLNRVILFQYYIPCWSKIMYVSRKITQIYHWFFKFVQRFFVSDYVTPLNILQVYFKKYKVLCVEVMYKISRFLKADCFLTVYLINQLKKLNQREQRLRNNFTKICCHLMSMSKAQIGQTIRYRQTIIDVEMNKLINT</sequence>
<evidence type="ECO:0008006" key="4">
    <source>
        <dbReference type="Google" id="ProtNLM"/>
    </source>
</evidence>
<dbReference type="PANTHER" id="PTHR11319:SF35">
    <property type="entry name" value="OUTER MEMBRANE PROTEIN PMPC-RELATED"/>
    <property type="match status" value="1"/>
</dbReference>
<dbReference type="AlphaFoldDB" id="A0A8S1UMI3"/>
<dbReference type="EMBL" id="CAJJDO010000044">
    <property type="protein sequence ID" value="CAD8166230.1"/>
    <property type="molecule type" value="Genomic_DNA"/>
</dbReference>
<dbReference type="PANTHER" id="PTHR11319">
    <property type="entry name" value="G PROTEIN-COUPLED RECEPTOR-RELATED"/>
    <property type="match status" value="1"/>
</dbReference>
<evidence type="ECO:0000256" key="1">
    <source>
        <dbReference type="SAM" id="Phobius"/>
    </source>
</evidence>
<proteinExistence type="predicted"/>
<evidence type="ECO:0000313" key="3">
    <source>
        <dbReference type="Proteomes" id="UP000689195"/>
    </source>
</evidence>
<name>A0A8S1UMI3_9CILI</name>
<gene>
    <name evidence="2" type="ORF">PPENT_87.1.T0440033</name>
</gene>
<feature type="transmembrane region" description="Helical" evidence="1">
    <location>
        <begin position="219"/>
        <end position="241"/>
    </location>
</feature>
<dbReference type="Proteomes" id="UP000689195">
    <property type="component" value="Unassembled WGS sequence"/>
</dbReference>